<dbReference type="Proteomes" id="UP000094626">
    <property type="component" value="Chromosome"/>
</dbReference>
<keyword evidence="4" id="KW-1185">Reference proteome</keyword>
<dbReference type="KEGG" id="nre:BES08_03560"/>
<dbReference type="EMBL" id="JFYZ01000001">
    <property type="protein sequence ID" value="EZP84937.1"/>
    <property type="molecule type" value="Genomic_DNA"/>
</dbReference>
<dbReference type="AlphaFoldDB" id="A0A031K8K9"/>
<evidence type="ECO:0000313" key="1">
    <source>
        <dbReference type="EMBL" id="AOR75928.1"/>
    </source>
</evidence>
<evidence type="ECO:0000313" key="2">
    <source>
        <dbReference type="EMBL" id="EZP84937.1"/>
    </source>
</evidence>
<name>A0A031K8K9_9SPHN</name>
<dbReference type="Proteomes" id="UP000024329">
    <property type="component" value="Unassembled WGS sequence"/>
</dbReference>
<gene>
    <name evidence="1" type="ORF">BES08_03560</name>
    <name evidence="2" type="ORF">BV97_00700</name>
</gene>
<dbReference type="eggNOG" id="ENOG5033DC0">
    <property type="taxonomic scope" value="Bacteria"/>
</dbReference>
<reference evidence="4" key="3">
    <citation type="journal article" date="2017" name="J. Biotechnol.">
        <title>Complete genome sequence of Novosphingobium resinovorum SA1, a versatile xenobiotic-degrading bacterium capable of utilizing sulfanilic acid.</title>
        <authorList>
            <person name="Hegedus B."/>
            <person name="Kos P.B."/>
            <person name="Balint B."/>
            <person name="Maroti G."/>
            <person name="Gan H.M."/>
            <person name="Perei K."/>
            <person name="Rakhely G."/>
        </authorList>
    </citation>
    <scope>NUCLEOTIDE SEQUENCE [LARGE SCALE GENOMIC DNA]</scope>
    <source>
        <strain evidence="4">SA1</strain>
    </source>
</reference>
<sequence>MVEPTISAGNGTESAKNHFSKAVEEAKAGAQAFAGEVSSECKTRSGEAKDKASAFAADAKVKAAGYAEEGKAKASQAIVGVSKLIDDNAALIDEKVGVKYGDYARSASKSLADAGAKLDEKSIEDIGEDAKTFVRNSPWQALGIAAATGFVLSRLFRGK</sequence>
<reference evidence="2 3" key="1">
    <citation type="submission" date="2014-03" db="EMBL/GenBank/DDBJ databases">
        <title>Whole genome sequence of Novosphingobium resinovorum KF1.</title>
        <authorList>
            <person name="Gan H.M."/>
            <person name="Gan H.Y."/>
            <person name="Chew T.H."/>
            <person name="Savka M.A."/>
        </authorList>
    </citation>
    <scope>NUCLEOTIDE SEQUENCE [LARGE SCALE GENOMIC DNA]</scope>
    <source>
        <strain evidence="2 3">KF1</strain>
    </source>
</reference>
<dbReference type="Gene3D" id="1.20.120.20">
    <property type="entry name" value="Apolipoprotein"/>
    <property type="match status" value="1"/>
</dbReference>
<accession>A0A031K8K9</accession>
<evidence type="ECO:0000313" key="4">
    <source>
        <dbReference type="Proteomes" id="UP000094626"/>
    </source>
</evidence>
<dbReference type="PATRIC" id="fig|158500.4.peg.719"/>
<proteinExistence type="predicted"/>
<organism evidence="2 3">
    <name type="scientific">Novosphingobium resinovorum</name>
    <dbReference type="NCBI Taxonomy" id="158500"/>
    <lineage>
        <taxon>Bacteria</taxon>
        <taxon>Pseudomonadati</taxon>
        <taxon>Pseudomonadota</taxon>
        <taxon>Alphaproteobacteria</taxon>
        <taxon>Sphingomonadales</taxon>
        <taxon>Sphingomonadaceae</taxon>
        <taxon>Novosphingobium</taxon>
    </lineage>
</organism>
<dbReference type="STRING" id="158500.BES08_03560"/>
<dbReference type="EMBL" id="CP017075">
    <property type="protein sequence ID" value="AOR75928.1"/>
    <property type="molecule type" value="Genomic_DNA"/>
</dbReference>
<dbReference type="OrthoDB" id="7426580at2"/>
<reference evidence="1" key="2">
    <citation type="submission" date="2016-08" db="EMBL/GenBank/DDBJ databases">
        <authorList>
            <person name="Seilhamer J.J."/>
        </authorList>
    </citation>
    <scope>NUCLEOTIDE SEQUENCE [LARGE SCALE GENOMIC DNA]</scope>
    <source>
        <strain evidence="1">SA1</strain>
    </source>
</reference>
<dbReference type="RefSeq" id="WP_008828701.1">
    <property type="nucleotide sequence ID" value="NZ_CP017075.1"/>
</dbReference>
<protein>
    <submittedName>
        <fullName evidence="2">Uncharacterized protein</fullName>
    </submittedName>
</protein>
<evidence type="ECO:0000313" key="3">
    <source>
        <dbReference type="Proteomes" id="UP000024329"/>
    </source>
</evidence>